<reference evidence="13 14" key="1">
    <citation type="submission" date="2024-05" db="EMBL/GenBank/DDBJ databases">
        <title>A high-quality chromosomal-level genome assembly of Topmouth culter (Culter alburnus).</title>
        <authorList>
            <person name="Zhao H."/>
        </authorList>
    </citation>
    <scope>NUCLEOTIDE SEQUENCE [LARGE SCALE GENOMIC DNA]</scope>
    <source>
        <strain evidence="13">CATC2023</strain>
        <tissue evidence="13">Muscle</tissue>
    </source>
</reference>
<dbReference type="InterPro" id="IPR021109">
    <property type="entry name" value="Peptidase_aspartic_dom_sf"/>
</dbReference>
<proteinExistence type="inferred from homology"/>
<dbReference type="GO" id="GO:0004190">
    <property type="term" value="F:aspartic-type endopeptidase activity"/>
    <property type="evidence" value="ECO:0007669"/>
    <property type="project" value="InterPro"/>
</dbReference>
<evidence type="ECO:0000313" key="13">
    <source>
        <dbReference type="EMBL" id="KAK9981899.1"/>
    </source>
</evidence>
<gene>
    <name evidence="13" type="ORF">ABG768_001422</name>
</gene>
<dbReference type="FunFam" id="3.30.70.270:FF:000020">
    <property type="entry name" value="Transposon Tf2-6 polyprotein-like Protein"/>
    <property type="match status" value="1"/>
</dbReference>
<keyword evidence="7" id="KW-0460">Magnesium</keyword>
<keyword evidence="14" id="KW-1185">Reference proteome</keyword>
<dbReference type="InterPro" id="IPR041577">
    <property type="entry name" value="RT_RNaseH_2"/>
</dbReference>
<name>A0AAW2BA96_CULAL</name>
<evidence type="ECO:0000256" key="3">
    <source>
        <dbReference type="ARBA" id="ARBA00022679"/>
    </source>
</evidence>
<dbReference type="SUPFAM" id="SSF50630">
    <property type="entry name" value="Acid proteases"/>
    <property type="match status" value="1"/>
</dbReference>
<evidence type="ECO:0000313" key="14">
    <source>
        <dbReference type="Proteomes" id="UP001479290"/>
    </source>
</evidence>
<dbReference type="Pfam" id="PF00078">
    <property type="entry name" value="RVT_1"/>
    <property type="match status" value="1"/>
</dbReference>
<evidence type="ECO:0000256" key="11">
    <source>
        <dbReference type="SAM" id="MobiDB-lite"/>
    </source>
</evidence>
<keyword evidence="6" id="KW-0378">Hydrolase</keyword>
<dbReference type="InterPro" id="IPR001969">
    <property type="entry name" value="Aspartic_peptidase_AS"/>
</dbReference>
<dbReference type="Gene3D" id="3.10.10.10">
    <property type="entry name" value="HIV Type 1 Reverse Transcriptase, subunit A, domain 1"/>
    <property type="match status" value="1"/>
</dbReference>
<keyword evidence="10" id="KW-0511">Multifunctional enzyme</keyword>
<keyword evidence="4" id="KW-0548">Nucleotidyltransferase</keyword>
<dbReference type="GO" id="GO:0004523">
    <property type="term" value="F:RNA-DNA hybrid ribonuclease activity"/>
    <property type="evidence" value="ECO:0007669"/>
    <property type="project" value="UniProtKB-EC"/>
</dbReference>
<evidence type="ECO:0000256" key="1">
    <source>
        <dbReference type="ARBA" id="ARBA00010879"/>
    </source>
</evidence>
<dbReference type="PROSITE" id="PS50878">
    <property type="entry name" value="RT_POL"/>
    <property type="match status" value="1"/>
</dbReference>
<comment type="caution">
    <text evidence="13">The sequence shown here is derived from an EMBL/GenBank/DDBJ whole genome shotgun (WGS) entry which is preliminary data.</text>
</comment>
<dbReference type="GO" id="GO:0016779">
    <property type="term" value="F:nucleotidyltransferase activity"/>
    <property type="evidence" value="ECO:0007669"/>
    <property type="project" value="UniProtKB-KW"/>
</dbReference>
<dbReference type="EMBL" id="JAWDJR010000001">
    <property type="protein sequence ID" value="KAK9981899.1"/>
    <property type="molecule type" value="Genomic_DNA"/>
</dbReference>
<keyword evidence="8" id="KW-0694">RNA-binding</keyword>
<dbReference type="Proteomes" id="UP001479290">
    <property type="component" value="Unassembled WGS sequence"/>
</dbReference>
<dbReference type="Gene3D" id="3.30.70.270">
    <property type="match status" value="2"/>
</dbReference>
<dbReference type="CDD" id="cd00303">
    <property type="entry name" value="retropepsin_like"/>
    <property type="match status" value="1"/>
</dbReference>
<dbReference type="GO" id="GO:0006508">
    <property type="term" value="P:proteolysis"/>
    <property type="evidence" value="ECO:0007669"/>
    <property type="project" value="InterPro"/>
</dbReference>
<keyword evidence="5" id="KW-0540">Nuclease</keyword>
<evidence type="ECO:0000259" key="12">
    <source>
        <dbReference type="PROSITE" id="PS50878"/>
    </source>
</evidence>
<comment type="similarity">
    <text evidence="1">Belongs to the beta type-B retroviral polymerase family. HERV class-II K(HML-2) pol subfamily.</text>
</comment>
<feature type="domain" description="Reverse transcriptase" evidence="12">
    <location>
        <begin position="313"/>
        <end position="492"/>
    </location>
</feature>
<dbReference type="PANTHER" id="PTHR37984:SF5">
    <property type="entry name" value="PROTEIN NYNRIN-LIKE"/>
    <property type="match status" value="1"/>
</dbReference>
<dbReference type="GO" id="GO:0003723">
    <property type="term" value="F:RNA binding"/>
    <property type="evidence" value="ECO:0007669"/>
    <property type="project" value="UniProtKB-KW"/>
</dbReference>
<evidence type="ECO:0000256" key="7">
    <source>
        <dbReference type="ARBA" id="ARBA00022842"/>
    </source>
</evidence>
<dbReference type="SUPFAM" id="SSF56672">
    <property type="entry name" value="DNA/RNA polymerases"/>
    <property type="match status" value="1"/>
</dbReference>
<evidence type="ECO:0000256" key="10">
    <source>
        <dbReference type="ARBA" id="ARBA00023268"/>
    </source>
</evidence>
<dbReference type="InterPro" id="IPR043502">
    <property type="entry name" value="DNA/RNA_pol_sf"/>
</dbReference>
<dbReference type="InterPro" id="IPR043128">
    <property type="entry name" value="Rev_trsase/Diguanyl_cyclase"/>
</dbReference>
<evidence type="ECO:0000256" key="2">
    <source>
        <dbReference type="ARBA" id="ARBA00012180"/>
    </source>
</evidence>
<evidence type="ECO:0000256" key="8">
    <source>
        <dbReference type="ARBA" id="ARBA00022884"/>
    </source>
</evidence>
<keyword evidence="9" id="KW-0229">DNA integration</keyword>
<dbReference type="PROSITE" id="PS00141">
    <property type="entry name" value="ASP_PROTEASE"/>
    <property type="match status" value="1"/>
</dbReference>
<feature type="region of interest" description="Disordered" evidence="11">
    <location>
        <begin position="53"/>
        <end position="72"/>
    </location>
</feature>
<evidence type="ECO:0000256" key="6">
    <source>
        <dbReference type="ARBA" id="ARBA00022759"/>
    </source>
</evidence>
<dbReference type="Pfam" id="PF17919">
    <property type="entry name" value="RT_RNaseH_2"/>
    <property type="match status" value="1"/>
</dbReference>
<sequence length="633" mass="71177">MSEREILQATLRNCNPRVASILRGTVSTVDELVRVGTLVERDVSEERAYWRQRQAEHQAKSNGANKAAKGRESNPHIAVLSGNMEKQLDPLALPVTIKNYRCQAVLDTGSTYSLLQESYWKKLKSSMETWLSSRGQTFSLANGHVQTALGKVIWNCTLHGHQYPFSAFVMKDQDLTLPVILGLEFLMDSGIQIDFKDRTYVLSEEIEVKHPFLLYTSSAAISLHLALPLVQVPSSTLATIKDLVSRAEVNRTQKCQLEALMLERPTVCTESLGRTAVIRHQINTSDEIPVRKRAYPVSVARQQFIDQEVSKMLEKGIIRPSTSPWAAPIVLVPKKDGNMRFCIDYRALNAKTPLDGFPMPQIQDILESMYGASIFSTLDLKSGYWQVLMDEESIPKTAFVTKNAQYEFLCLPFGLRNSAATFQRLMNTVLRDCLGKFCFVYLDDIVIYSQNVQEHFEHLKQLFDILEAAGLTLNLSKCNLLQRSITFLGHVVSAEGVRTETAKVEAVQNFPVPTTLKEVQRFLGLAGWYHRFIPHFSEIAAPLHALKSRDVVWEWTMECQQAFDRLKCALQKTSVLASPDFTKGFKVQTDASDVGLGAVLTQDHDGAEHVIAYASRLLHGAEKSYSTPEKEWG</sequence>
<accession>A0AAW2BA96</accession>
<dbReference type="AlphaFoldDB" id="A0AAW2BA96"/>
<dbReference type="EC" id="3.1.26.4" evidence="2"/>
<evidence type="ECO:0000256" key="4">
    <source>
        <dbReference type="ARBA" id="ARBA00022695"/>
    </source>
</evidence>
<dbReference type="Gene3D" id="2.40.70.10">
    <property type="entry name" value="Acid Proteases"/>
    <property type="match status" value="1"/>
</dbReference>
<dbReference type="PANTHER" id="PTHR37984">
    <property type="entry name" value="PROTEIN CBG26694"/>
    <property type="match status" value="1"/>
</dbReference>
<keyword evidence="3" id="KW-0808">Transferase</keyword>
<protein>
    <recommendedName>
        <fullName evidence="2">ribonuclease H</fullName>
        <ecNumber evidence="2">3.1.26.4</ecNumber>
    </recommendedName>
</protein>
<organism evidence="13 14">
    <name type="scientific">Culter alburnus</name>
    <name type="common">Topmouth culter</name>
    <dbReference type="NCBI Taxonomy" id="194366"/>
    <lineage>
        <taxon>Eukaryota</taxon>
        <taxon>Metazoa</taxon>
        <taxon>Chordata</taxon>
        <taxon>Craniata</taxon>
        <taxon>Vertebrata</taxon>
        <taxon>Euteleostomi</taxon>
        <taxon>Actinopterygii</taxon>
        <taxon>Neopterygii</taxon>
        <taxon>Teleostei</taxon>
        <taxon>Ostariophysi</taxon>
        <taxon>Cypriniformes</taxon>
        <taxon>Xenocyprididae</taxon>
        <taxon>Xenocypridinae</taxon>
        <taxon>Culter</taxon>
    </lineage>
</organism>
<evidence type="ECO:0000256" key="9">
    <source>
        <dbReference type="ARBA" id="ARBA00022908"/>
    </source>
</evidence>
<dbReference type="Pfam" id="PF13975">
    <property type="entry name" value="gag-asp_proteas"/>
    <property type="match status" value="1"/>
</dbReference>
<dbReference type="CDD" id="cd01647">
    <property type="entry name" value="RT_LTR"/>
    <property type="match status" value="1"/>
</dbReference>
<keyword evidence="6" id="KW-0255">Endonuclease</keyword>
<dbReference type="GO" id="GO:0015074">
    <property type="term" value="P:DNA integration"/>
    <property type="evidence" value="ECO:0007669"/>
    <property type="project" value="UniProtKB-KW"/>
</dbReference>
<dbReference type="InterPro" id="IPR000477">
    <property type="entry name" value="RT_dom"/>
</dbReference>
<evidence type="ECO:0000256" key="5">
    <source>
        <dbReference type="ARBA" id="ARBA00022722"/>
    </source>
</evidence>
<dbReference type="InterPro" id="IPR050951">
    <property type="entry name" value="Retrovirus_Pol_polyprotein"/>
</dbReference>